<dbReference type="InterPro" id="IPR000182">
    <property type="entry name" value="GNAT_dom"/>
</dbReference>
<feature type="domain" description="N-acetyltransferase" evidence="1">
    <location>
        <begin position="16"/>
        <end position="175"/>
    </location>
</feature>
<comment type="caution">
    <text evidence="2">The sequence shown here is derived from an EMBL/GenBank/DDBJ whole genome shotgun (WGS) entry which is preliminary data.</text>
</comment>
<dbReference type="Proteomes" id="UP001602245">
    <property type="component" value="Unassembled WGS sequence"/>
</dbReference>
<evidence type="ECO:0000313" key="2">
    <source>
        <dbReference type="EMBL" id="MFF5292663.1"/>
    </source>
</evidence>
<dbReference type="PROSITE" id="PS51186">
    <property type="entry name" value="GNAT"/>
    <property type="match status" value="1"/>
</dbReference>
<keyword evidence="2" id="KW-0808">Transferase</keyword>
<dbReference type="RefSeq" id="WP_084699435.1">
    <property type="nucleotide sequence ID" value="NZ_JBIAZU010000004.1"/>
</dbReference>
<gene>
    <name evidence="2" type="ORF">ACFY35_24740</name>
</gene>
<dbReference type="Gene3D" id="3.40.630.30">
    <property type="match status" value="1"/>
</dbReference>
<dbReference type="InterPro" id="IPR051531">
    <property type="entry name" value="N-acetyltransferase"/>
</dbReference>
<organism evidence="2 3">
    <name type="scientific">Paractinoplanes globisporus</name>
    <dbReference type="NCBI Taxonomy" id="113565"/>
    <lineage>
        <taxon>Bacteria</taxon>
        <taxon>Bacillati</taxon>
        <taxon>Actinomycetota</taxon>
        <taxon>Actinomycetes</taxon>
        <taxon>Micromonosporales</taxon>
        <taxon>Micromonosporaceae</taxon>
        <taxon>Paractinoplanes</taxon>
    </lineage>
</organism>
<dbReference type="SUPFAM" id="SSF55729">
    <property type="entry name" value="Acyl-CoA N-acyltransferases (Nat)"/>
    <property type="match status" value="1"/>
</dbReference>
<dbReference type="PANTHER" id="PTHR43792">
    <property type="entry name" value="GNAT FAMILY, PUTATIVE (AFU_ORTHOLOGUE AFUA_3G00765)-RELATED-RELATED"/>
    <property type="match status" value="1"/>
</dbReference>
<evidence type="ECO:0000313" key="3">
    <source>
        <dbReference type="Proteomes" id="UP001602245"/>
    </source>
</evidence>
<dbReference type="GO" id="GO:0016746">
    <property type="term" value="F:acyltransferase activity"/>
    <property type="evidence" value="ECO:0007669"/>
    <property type="project" value="UniProtKB-KW"/>
</dbReference>
<dbReference type="EC" id="2.3.-.-" evidence="2"/>
<accession>A0ABW6WHB5</accession>
<name>A0ABW6WHB5_9ACTN</name>
<proteinExistence type="predicted"/>
<dbReference type="Pfam" id="PF13302">
    <property type="entry name" value="Acetyltransf_3"/>
    <property type="match status" value="1"/>
</dbReference>
<dbReference type="EMBL" id="JBIAZU010000004">
    <property type="protein sequence ID" value="MFF5292663.1"/>
    <property type="molecule type" value="Genomic_DNA"/>
</dbReference>
<keyword evidence="2" id="KW-0012">Acyltransferase</keyword>
<dbReference type="InterPro" id="IPR016181">
    <property type="entry name" value="Acyl_CoA_acyltransferase"/>
</dbReference>
<protein>
    <submittedName>
        <fullName evidence="2">GNAT family N-acetyltransferase</fullName>
        <ecNumber evidence="2">2.3.-.-</ecNumber>
    </submittedName>
</protein>
<keyword evidence="3" id="KW-1185">Reference proteome</keyword>
<sequence>MTAMSDSPGVRLTPRLRLEPVSERHADDLLSLYRDPAVAEWFGAWTRPQIEAEAARMARGWRDDGVHKWMAYHRATGELVGRGGLSRATVDGRSRLEIGWVLHRRFWGEGYATEIGRAGLAMAFDELAAGEVVSFTEVHNGRSRAVMERLGFRYEKDFTRDGELFALYVLARDQRAPAG</sequence>
<dbReference type="PANTHER" id="PTHR43792:SF1">
    <property type="entry name" value="N-ACETYLTRANSFERASE DOMAIN-CONTAINING PROTEIN"/>
    <property type="match status" value="1"/>
</dbReference>
<evidence type="ECO:0000259" key="1">
    <source>
        <dbReference type="PROSITE" id="PS51186"/>
    </source>
</evidence>
<reference evidence="2 3" key="1">
    <citation type="submission" date="2024-10" db="EMBL/GenBank/DDBJ databases">
        <title>The Natural Products Discovery Center: Release of the First 8490 Sequenced Strains for Exploring Actinobacteria Biosynthetic Diversity.</title>
        <authorList>
            <person name="Kalkreuter E."/>
            <person name="Kautsar S.A."/>
            <person name="Yang D."/>
            <person name="Bader C.D."/>
            <person name="Teijaro C.N."/>
            <person name="Fluegel L."/>
            <person name="Davis C.M."/>
            <person name="Simpson J.R."/>
            <person name="Lauterbach L."/>
            <person name="Steele A.D."/>
            <person name="Gui C."/>
            <person name="Meng S."/>
            <person name="Li G."/>
            <person name="Viehrig K."/>
            <person name="Ye F."/>
            <person name="Su P."/>
            <person name="Kiefer A.F."/>
            <person name="Nichols A."/>
            <person name="Cepeda A.J."/>
            <person name="Yan W."/>
            <person name="Fan B."/>
            <person name="Jiang Y."/>
            <person name="Adhikari A."/>
            <person name="Zheng C.-J."/>
            <person name="Schuster L."/>
            <person name="Cowan T.M."/>
            <person name="Smanski M.J."/>
            <person name="Chevrette M.G."/>
            <person name="De Carvalho L.P.S."/>
            <person name="Shen B."/>
        </authorList>
    </citation>
    <scope>NUCLEOTIDE SEQUENCE [LARGE SCALE GENOMIC DNA]</scope>
    <source>
        <strain evidence="2 3">NPDC000087</strain>
    </source>
</reference>